<proteinExistence type="predicted"/>
<dbReference type="PATRIC" id="fig|933944.6.peg.973"/>
<dbReference type="EMBL" id="LJGT01000040">
    <property type="protein sequence ID" value="OEU88115.1"/>
    <property type="molecule type" value="Genomic_DNA"/>
</dbReference>
<feature type="compositionally biased region" description="Gly residues" evidence="1">
    <location>
        <begin position="404"/>
        <end position="419"/>
    </location>
</feature>
<evidence type="ECO:0000313" key="3">
    <source>
        <dbReference type="Proteomes" id="UP000176087"/>
    </source>
</evidence>
<feature type="compositionally biased region" description="Low complexity" evidence="1">
    <location>
        <begin position="420"/>
        <end position="439"/>
    </location>
</feature>
<dbReference type="Proteomes" id="UP000176087">
    <property type="component" value="Unassembled WGS sequence"/>
</dbReference>
<comment type="caution">
    <text evidence="2">The sequence shown here is derived from an EMBL/GenBank/DDBJ whole genome shotgun (WGS) entry which is preliminary data.</text>
</comment>
<name>A0A1E7JKG8_9ACTN</name>
<feature type="compositionally biased region" description="Basic and acidic residues" evidence="1">
    <location>
        <begin position="440"/>
        <end position="455"/>
    </location>
</feature>
<organism evidence="2 3">
    <name type="scientific">Streptomyces abyssalis</name>
    <dbReference type="NCBI Taxonomy" id="933944"/>
    <lineage>
        <taxon>Bacteria</taxon>
        <taxon>Bacillati</taxon>
        <taxon>Actinomycetota</taxon>
        <taxon>Actinomycetes</taxon>
        <taxon>Kitasatosporales</taxon>
        <taxon>Streptomycetaceae</taxon>
        <taxon>Streptomyces</taxon>
    </lineage>
</organism>
<feature type="compositionally biased region" description="Pro residues" evidence="1">
    <location>
        <begin position="476"/>
        <end position="486"/>
    </location>
</feature>
<accession>A0A1E7JKG8</accession>
<evidence type="ECO:0000313" key="2">
    <source>
        <dbReference type="EMBL" id="OEU88115.1"/>
    </source>
</evidence>
<reference evidence="2 3" key="1">
    <citation type="journal article" date="2016" name="Front. Microbiol.">
        <title>Comparative Genomics Analysis of Streptomyces Species Reveals Their Adaptation to the Marine Environment and Their Diversity at the Genomic Level.</title>
        <authorList>
            <person name="Tian X."/>
            <person name="Zhang Z."/>
            <person name="Yang T."/>
            <person name="Chen M."/>
            <person name="Li J."/>
            <person name="Chen F."/>
            <person name="Yang J."/>
            <person name="Li W."/>
            <person name="Zhang B."/>
            <person name="Zhang Z."/>
            <person name="Wu J."/>
            <person name="Zhang C."/>
            <person name="Long L."/>
            <person name="Xiao J."/>
        </authorList>
    </citation>
    <scope>NUCLEOTIDE SEQUENCE [LARGE SCALE GENOMIC DNA]</scope>
    <source>
        <strain evidence="2 3">SCSIO 10390</strain>
    </source>
</reference>
<feature type="compositionally biased region" description="Low complexity" evidence="1">
    <location>
        <begin position="523"/>
        <end position="547"/>
    </location>
</feature>
<dbReference type="RefSeq" id="WP_070031202.1">
    <property type="nucleotide sequence ID" value="NZ_LJGT01000040.1"/>
</dbReference>
<feature type="compositionally biased region" description="Low complexity" evidence="1">
    <location>
        <begin position="392"/>
        <end position="403"/>
    </location>
</feature>
<feature type="region of interest" description="Disordered" evidence="1">
    <location>
        <begin position="374"/>
        <end position="601"/>
    </location>
</feature>
<feature type="compositionally biased region" description="Low complexity" evidence="1">
    <location>
        <begin position="554"/>
        <end position="569"/>
    </location>
</feature>
<gene>
    <name evidence="2" type="ORF">AN215_18195</name>
</gene>
<evidence type="ECO:0000256" key="1">
    <source>
        <dbReference type="SAM" id="MobiDB-lite"/>
    </source>
</evidence>
<keyword evidence="3" id="KW-1185">Reference proteome</keyword>
<dbReference type="AlphaFoldDB" id="A0A1E7JKG8"/>
<sequence length="601" mass="60430">MTACAPESIVTDSRTARHSTFTIAADGAYAARLNASAEDGWFPERWTLDGPEPYAVPLPGARPEETGSQVLPLTDGRVLIARREGGAHKLALLYPTGPATGELRLGVVESERLTLLPPAPCGRRAYALTVGEHTTGVWLVAGSSEGVPRLVAEVPGRCGGGAWLDREGRLLAVDRTDTGGTGRTKTVAVDLGRGGEVSPLLQITDDSDDRLLLADADSGLLIVRSDAPGEFRLGWGVLGSHRPVRFPESLHPEGALLTPFAVQPGQMLLPESCAVALHGQTTGARAGGAWLGVWRPMQKELRRFRAPGGWLPGKGVWTREGELRLPCATAHAPCGLARLRMRGRTPDAEAGATVAGTGTGESLGAGVDLSAAARPGTTADESTGGSLGDTSAGLPGAAADRAPGGAGDAAPGGTGGAQGDGPTQASGSAAGAASGSAGREAGEAGRGEKPPHPAENRFPAVPAPGQAEAARALPPGALPPELPPMREPAVREPSMRDAQSQGAPMPDAAMRLPAPAPVARDTGAAVAGGEPGVAGAQPAGEGSANAAPSPPSGPSAGTSAGPSAASPVAVTEPCARRKPVPLQDAPLATALHDAVVRARTA</sequence>
<dbReference type="STRING" id="933944.AN215_18195"/>
<protein>
    <submittedName>
        <fullName evidence="2">Uncharacterized protein</fullName>
    </submittedName>
</protein>